<protein>
    <submittedName>
        <fullName evidence="2">Uncharacterized protein</fullName>
    </submittedName>
</protein>
<sequence length="368" mass="40534">MESPPLSPTSLVVSSPRRTLSLLRERRSTVFTHDVKEREAAASPTAGFAEEHGPKPSEVYGFVGSITTVIATGYWESSGLGLFDCLIKRRPMVFGGSTRVGNGFAVDDVENIDSPLDVFKPRFTDQASSAFTDSSSSLATNTDRDTLFLVLQSAILKRYRSTFHLSISIERAIVAFHISGHREICVTPQVIPFVYVSPLLRHVKFPIATAMLVDATSVEFACKMHFSSLERKSGMTRAESNIKVHPKVVKLEKAFKLAERWVDDMNGSASSDLNEPEFIGRPERLGLGARIMPNARPSSSTDPIERKLMGKVNAMKQKSLKIIEAANREANASSDSDDDEVPESRIKALSKKRSQPMAMPKNSSKKSK</sequence>
<comment type="caution">
    <text evidence="2">The sequence shown here is derived from an EMBL/GenBank/DDBJ whole genome shotgun (WGS) entry which is preliminary data.</text>
</comment>
<feature type="compositionally biased region" description="Low complexity" evidence="1">
    <location>
        <begin position="325"/>
        <end position="334"/>
    </location>
</feature>
<dbReference type="PANTHER" id="PTHR35741:SF1">
    <property type="entry name" value="FACTOR CWC22-LIKE PROTEIN, PUTATIVE (DUF3245)-RELATED"/>
    <property type="match status" value="1"/>
</dbReference>
<keyword evidence="3" id="KW-1185">Reference proteome</keyword>
<dbReference type="Proteomes" id="UP000636800">
    <property type="component" value="Chromosome 11"/>
</dbReference>
<gene>
    <name evidence="2" type="ORF">HPP92_020794</name>
</gene>
<reference evidence="2 3" key="1">
    <citation type="journal article" date="2020" name="Nat. Food">
        <title>A phased Vanilla planifolia genome enables genetic improvement of flavour and production.</title>
        <authorList>
            <person name="Hasing T."/>
            <person name="Tang H."/>
            <person name="Brym M."/>
            <person name="Khazi F."/>
            <person name="Huang T."/>
            <person name="Chambers A.H."/>
        </authorList>
    </citation>
    <scope>NUCLEOTIDE SEQUENCE [LARGE SCALE GENOMIC DNA]</scope>
    <source>
        <tissue evidence="2">Leaf</tissue>
    </source>
</reference>
<dbReference type="PANTHER" id="PTHR35741">
    <property type="entry name" value="FACTOR CWC22-LIKE PROTEIN, PUTATIVE (DUF3245)-RELATED"/>
    <property type="match status" value="1"/>
</dbReference>
<accession>A0A835Q2Z2</accession>
<evidence type="ECO:0000256" key="1">
    <source>
        <dbReference type="SAM" id="MobiDB-lite"/>
    </source>
</evidence>
<evidence type="ECO:0000313" key="3">
    <source>
        <dbReference type="Proteomes" id="UP000636800"/>
    </source>
</evidence>
<dbReference type="OrthoDB" id="185373at2759"/>
<dbReference type="EMBL" id="JADCNL010000011">
    <property type="protein sequence ID" value="KAG0460497.1"/>
    <property type="molecule type" value="Genomic_DNA"/>
</dbReference>
<dbReference type="InterPro" id="IPR021641">
    <property type="entry name" value="DUF3245"/>
</dbReference>
<feature type="region of interest" description="Disordered" evidence="1">
    <location>
        <begin position="325"/>
        <end position="368"/>
    </location>
</feature>
<evidence type="ECO:0000313" key="2">
    <source>
        <dbReference type="EMBL" id="KAG0460497.1"/>
    </source>
</evidence>
<dbReference type="Pfam" id="PF11595">
    <property type="entry name" value="DUF3245"/>
    <property type="match status" value="1"/>
</dbReference>
<proteinExistence type="predicted"/>
<dbReference type="AlphaFoldDB" id="A0A835Q2Z2"/>
<organism evidence="2 3">
    <name type="scientific">Vanilla planifolia</name>
    <name type="common">Vanilla</name>
    <dbReference type="NCBI Taxonomy" id="51239"/>
    <lineage>
        <taxon>Eukaryota</taxon>
        <taxon>Viridiplantae</taxon>
        <taxon>Streptophyta</taxon>
        <taxon>Embryophyta</taxon>
        <taxon>Tracheophyta</taxon>
        <taxon>Spermatophyta</taxon>
        <taxon>Magnoliopsida</taxon>
        <taxon>Liliopsida</taxon>
        <taxon>Asparagales</taxon>
        <taxon>Orchidaceae</taxon>
        <taxon>Vanilloideae</taxon>
        <taxon>Vanilleae</taxon>
        <taxon>Vanilla</taxon>
    </lineage>
</organism>
<name>A0A835Q2Z2_VANPL</name>